<accession>A0AAD5Y143</accession>
<reference evidence="1" key="1">
    <citation type="submission" date="2020-05" db="EMBL/GenBank/DDBJ databases">
        <title>Phylogenomic resolution of chytrid fungi.</title>
        <authorList>
            <person name="Stajich J.E."/>
            <person name="Amses K."/>
            <person name="Simmons R."/>
            <person name="Seto K."/>
            <person name="Myers J."/>
            <person name="Bonds A."/>
            <person name="Quandt C.A."/>
            <person name="Barry K."/>
            <person name="Liu P."/>
            <person name="Grigoriev I."/>
            <person name="Longcore J.E."/>
            <person name="James T.Y."/>
        </authorList>
    </citation>
    <scope>NUCLEOTIDE SEQUENCE</scope>
    <source>
        <strain evidence="1">JEL0476</strain>
    </source>
</reference>
<evidence type="ECO:0000313" key="2">
    <source>
        <dbReference type="Proteomes" id="UP001211065"/>
    </source>
</evidence>
<name>A0AAD5Y143_9FUNG</name>
<dbReference type="EMBL" id="JADGJW010000204">
    <property type="protein sequence ID" value="KAJ3221871.1"/>
    <property type="molecule type" value="Genomic_DNA"/>
</dbReference>
<dbReference type="AlphaFoldDB" id="A0AAD5Y143"/>
<evidence type="ECO:0000313" key="1">
    <source>
        <dbReference type="EMBL" id="KAJ3221871.1"/>
    </source>
</evidence>
<sequence length="79" mass="8874">MKQDNETIQSKVTVSVSLVKKMISNWIPKDAKFGDDEVVKKPIALYSGKGKEESSQSVQDKKLAAKILGLENKKNKRLR</sequence>
<comment type="caution">
    <text evidence="1">The sequence shown here is derived from an EMBL/GenBank/DDBJ whole genome shotgun (WGS) entry which is preliminary data.</text>
</comment>
<dbReference type="Proteomes" id="UP001211065">
    <property type="component" value="Unassembled WGS sequence"/>
</dbReference>
<proteinExistence type="predicted"/>
<protein>
    <submittedName>
        <fullName evidence="1">Uncharacterized protein</fullName>
    </submittedName>
</protein>
<organism evidence="1 2">
    <name type="scientific">Clydaea vesicula</name>
    <dbReference type="NCBI Taxonomy" id="447962"/>
    <lineage>
        <taxon>Eukaryota</taxon>
        <taxon>Fungi</taxon>
        <taxon>Fungi incertae sedis</taxon>
        <taxon>Chytridiomycota</taxon>
        <taxon>Chytridiomycota incertae sedis</taxon>
        <taxon>Chytridiomycetes</taxon>
        <taxon>Lobulomycetales</taxon>
        <taxon>Lobulomycetaceae</taxon>
        <taxon>Clydaea</taxon>
    </lineage>
</organism>
<keyword evidence="2" id="KW-1185">Reference proteome</keyword>
<gene>
    <name evidence="1" type="ORF">HK099_003017</name>
</gene>